<comment type="cofactor">
    <cofactor evidence="1 4">
        <name>pyridoxal 5'-phosphate</name>
        <dbReference type="ChEBI" id="CHEBI:597326"/>
    </cofactor>
</comment>
<keyword evidence="6" id="KW-1185">Reference proteome</keyword>
<dbReference type="SUPFAM" id="SSF53383">
    <property type="entry name" value="PLP-dependent transferases"/>
    <property type="match status" value="1"/>
</dbReference>
<comment type="similarity">
    <text evidence="4">Belongs to the trans-sulfuration enzymes family.</text>
</comment>
<dbReference type="Proteomes" id="UP000483286">
    <property type="component" value="Unassembled WGS sequence"/>
</dbReference>
<dbReference type="PROSITE" id="PS00868">
    <property type="entry name" value="CYS_MET_METAB_PP"/>
    <property type="match status" value="1"/>
</dbReference>
<evidence type="ECO:0000256" key="3">
    <source>
        <dbReference type="PIRSR" id="PIRSR001434-2"/>
    </source>
</evidence>
<keyword evidence="5" id="KW-0032">Aminotransferase</keyword>
<evidence type="ECO:0000256" key="2">
    <source>
        <dbReference type="ARBA" id="ARBA00022898"/>
    </source>
</evidence>
<dbReference type="PIRSF" id="PIRSF001434">
    <property type="entry name" value="CGS"/>
    <property type="match status" value="1"/>
</dbReference>
<evidence type="ECO:0000256" key="1">
    <source>
        <dbReference type="ARBA" id="ARBA00001933"/>
    </source>
</evidence>
<dbReference type="InterPro" id="IPR015424">
    <property type="entry name" value="PyrdxlP-dep_Trfase"/>
</dbReference>
<name>A0A7C9HQY5_9DEIO</name>
<proteinExistence type="inferred from homology"/>
<dbReference type="Gene3D" id="3.40.640.10">
    <property type="entry name" value="Type I PLP-dependent aspartate aminotransferase-like (Major domain)"/>
    <property type="match status" value="1"/>
</dbReference>
<dbReference type="Pfam" id="PF01053">
    <property type="entry name" value="Cys_Met_Meta_PP"/>
    <property type="match status" value="1"/>
</dbReference>
<dbReference type="PANTHER" id="PTHR11808:SF85">
    <property type="entry name" value="CYSTATHIONINE GAMMA-LYASE-RELATED"/>
    <property type="match status" value="1"/>
</dbReference>
<gene>
    <name evidence="5" type="ORF">GO986_06070</name>
</gene>
<reference evidence="5 6" key="1">
    <citation type="submission" date="2019-12" db="EMBL/GenBank/DDBJ databases">
        <title>Deinococcus sp. HMF7620 Genome sequencing and assembly.</title>
        <authorList>
            <person name="Kang H."/>
            <person name="Kim H."/>
            <person name="Joh K."/>
        </authorList>
    </citation>
    <scope>NUCLEOTIDE SEQUENCE [LARGE SCALE GENOMIC DNA]</scope>
    <source>
        <strain evidence="5 6">HMF7620</strain>
    </source>
</reference>
<dbReference type="RefSeq" id="WP_157458399.1">
    <property type="nucleotide sequence ID" value="NZ_WQLB01000006.1"/>
</dbReference>
<comment type="caution">
    <text evidence="5">The sequence shown here is derived from an EMBL/GenBank/DDBJ whole genome shotgun (WGS) entry which is preliminary data.</text>
</comment>
<keyword evidence="5" id="KW-0808">Transferase</keyword>
<protein>
    <submittedName>
        <fullName evidence="5">Aminotransferase class I/II-fold pyridoxal phosphate-dependent enzyme</fullName>
    </submittedName>
</protein>
<dbReference type="InterPro" id="IPR015422">
    <property type="entry name" value="PyrdxlP-dep_Trfase_small"/>
</dbReference>
<dbReference type="InterPro" id="IPR015421">
    <property type="entry name" value="PyrdxlP-dep_Trfase_major"/>
</dbReference>
<dbReference type="CDD" id="cd00614">
    <property type="entry name" value="CGS_like"/>
    <property type="match status" value="1"/>
</dbReference>
<dbReference type="PANTHER" id="PTHR11808">
    <property type="entry name" value="TRANS-SULFURATION ENZYME FAMILY MEMBER"/>
    <property type="match status" value="1"/>
</dbReference>
<dbReference type="GO" id="GO:0030170">
    <property type="term" value="F:pyridoxal phosphate binding"/>
    <property type="evidence" value="ECO:0007669"/>
    <property type="project" value="InterPro"/>
</dbReference>
<dbReference type="InterPro" id="IPR000277">
    <property type="entry name" value="Cys/Met-Metab_PyrdxlP-dep_enz"/>
</dbReference>
<dbReference type="GO" id="GO:0019343">
    <property type="term" value="P:cysteine biosynthetic process via cystathionine"/>
    <property type="evidence" value="ECO:0007669"/>
    <property type="project" value="TreeGrafter"/>
</dbReference>
<dbReference type="InterPro" id="IPR054542">
    <property type="entry name" value="Cys_met_metab_PP"/>
</dbReference>
<dbReference type="EMBL" id="WQLB01000006">
    <property type="protein sequence ID" value="MVN86327.1"/>
    <property type="molecule type" value="Genomic_DNA"/>
</dbReference>
<dbReference type="GO" id="GO:0019346">
    <property type="term" value="P:transsulfuration"/>
    <property type="evidence" value="ECO:0007669"/>
    <property type="project" value="InterPro"/>
</dbReference>
<evidence type="ECO:0000313" key="6">
    <source>
        <dbReference type="Proteomes" id="UP000483286"/>
    </source>
</evidence>
<dbReference type="GO" id="GO:0004123">
    <property type="term" value="F:cystathionine gamma-lyase activity"/>
    <property type="evidence" value="ECO:0007669"/>
    <property type="project" value="TreeGrafter"/>
</dbReference>
<evidence type="ECO:0000256" key="4">
    <source>
        <dbReference type="RuleBase" id="RU362118"/>
    </source>
</evidence>
<feature type="modified residue" description="N6-(pyridoxal phosphate)lysine" evidence="3">
    <location>
        <position position="208"/>
    </location>
</feature>
<dbReference type="AlphaFoldDB" id="A0A7C9HQY5"/>
<sequence length="401" mass="42116">MSDNPIFSFRTRAVHAGHGLDPSTGAHATPIYATSTFGYGSAERGERLFAGQEDGYFYSRLSNPTVRAFERKLADLEGLPEAVAFASGMGAVSAICLTLLQPGDEVIFVAPLYGGTTGFLHEVAAKFGVTVHEAADEDALDALVSPKTRLIWVETPTNPRLNIVDLARVARAAQGVGALSVVDNTFSTPALTRPAEHGIDLVMHSATKYLGGHGDAIGGVVAGREDLLTELRLVGLRHVGASLGPFEAYLFLRGMKTLPLRMAAHCEGALALAQAVRGHPALAATLYPGLSDHPGHEVATRQMSGFGGLVSLELGTRAAAMTFVDGLKLFTQAVSLGDVESLTCHPASTTHALLGDEALLRQGVTPGLVRLSVGIEDAADLIDDVLRALDQVPAQPETVSR</sequence>
<evidence type="ECO:0000313" key="5">
    <source>
        <dbReference type="EMBL" id="MVN86327.1"/>
    </source>
</evidence>
<organism evidence="5 6">
    <name type="scientific">Deinococcus arboris</name>
    <dbReference type="NCBI Taxonomy" id="2682977"/>
    <lineage>
        <taxon>Bacteria</taxon>
        <taxon>Thermotogati</taxon>
        <taxon>Deinococcota</taxon>
        <taxon>Deinococci</taxon>
        <taxon>Deinococcales</taxon>
        <taxon>Deinococcaceae</taxon>
        <taxon>Deinococcus</taxon>
    </lineage>
</organism>
<dbReference type="FunFam" id="3.40.640.10:FF:000046">
    <property type="entry name" value="Cystathionine gamma-lyase"/>
    <property type="match status" value="1"/>
</dbReference>
<accession>A0A7C9HQY5</accession>
<dbReference type="Gene3D" id="3.90.1150.10">
    <property type="entry name" value="Aspartate Aminotransferase, domain 1"/>
    <property type="match status" value="1"/>
</dbReference>
<dbReference type="GO" id="GO:0005737">
    <property type="term" value="C:cytoplasm"/>
    <property type="evidence" value="ECO:0007669"/>
    <property type="project" value="TreeGrafter"/>
</dbReference>
<dbReference type="GO" id="GO:0008483">
    <property type="term" value="F:transaminase activity"/>
    <property type="evidence" value="ECO:0007669"/>
    <property type="project" value="UniProtKB-KW"/>
</dbReference>
<keyword evidence="2 3" id="KW-0663">Pyridoxal phosphate</keyword>